<dbReference type="Pfam" id="PF04342">
    <property type="entry name" value="DMT_6"/>
    <property type="match status" value="1"/>
</dbReference>
<feature type="transmembrane region" description="Helical" evidence="1">
    <location>
        <begin position="37"/>
        <end position="58"/>
    </location>
</feature>
<sequence length="115" mass="12336">MSPKLALLAPIGLLALSNIVMNVAWYANLKAPEKTLVWAIGVSWLIALGEYVFAVPANRIGIAAYSLAELKTITTVFSLVGFVIVAFFMFGEKPGLNQLIGFALIGAGSFFIFKP</sequence>
<evidence type="ECO:0000313" key="3">
    <source>
        <dbReference type="Proteomes" id="UP000759298"/>
    </source>
</evidence>
<dbReference type="RefSeq" id="WP_222823442.1">
    <property type="nucleotide sequence ID" value="NZ_JAHWXP010000001.1"/>
</dbReference>
<proteinExistence type="predicted"/>
<keyword evidence="3" id="KW-1185">Reference proteome</keyword>
<dbReference type="InterPro" id="IPR007437">
    <property type="entry name" value="DUF486"/>
</dbReference>
<accession>A0ABS7PCX9</accession>
<comment type="caution">
    <text evidence="2">The sequence shown here is derived from an EMBL/GenBank/DDBJ whole genome shotgun (WGS) entry which is preliminary data.</text>
</comment>
<dbReference type="Gene3D" id="1.10.3730.20">
    <property type="match status" value="1"/>
</dbReference>
<protein>
    <submittedName>
        <fullName evidence="2">DMT family protein</fullName>
    </submittedName>
</protein>
<evidence type="ECO:0000256" key="1">
    <source>
        <dbReference type="SAM" id="Phobius"/>
    </source>
</evidence>
<dbReference type="PANTHER" id="PTHR38482:SF1">
    <property type="entry name" value="DMT FAMILY PROTEIN"/>
    <property type="match status" value="1"/>
</dbReference>
<feature type="transmembrane region" description="Helical" evidence="1">
    <location>
        <begin position="96"/>
        <end position="113"/>
    </location>
</feature>
<keyword evidence="1" id="KW-0812">Transmembrane</keyword>
<keyword evidence="1" id="KW-1133">Transmembrane helix</keyword>
<gene>
    <name evidence="2" type="ORF">KYN89_01245</name>
</gene>
<dbReference type="InterPro" id="IPR037185">
    <property type="entry name" value="EmrE-like"/>
</dbReference>
<organism evidence="2 3">
    <name type="scientific">Alteriqipengyuania abyssalis</name>
    <dbReference type="NCBI Taxonomy" id="2860200"/>
    <lineage>
        <taxon>Bacteria</taxon>
        <taxon>Pseudomonadati</taxon>
        <taxon>Pseudomonadota</taxon>
        <taxon>Alphaproteobacteria</taxon>
        <taxon>Sphingomonadales</taxon>
        <taxon>Erythrobacteraceae</taxon>
        <taxon>Alteriqipengyuania</taxon>
    </lineage>
</organism>
<feature type="transmembrane region" description="Helical" evidence="1">
    <location>
        <begin position="70"/>
        <end position="90"/>
    </location>
</feature>
<dbReference type="Proteomes" id="UP000759298">
    <property type="component" value="Unassembled WGS sequence"/>
</dbReference>
<dbReference type="PANTHER" id="PTHR38482">
    <property type="entry name" value="DMT FAMILY PROTEIN"/>
    <property type="match status" value="1"/>
</dbReference>
<evidence type="ECO:0000313" key="2">
    <source>
        <dbReference type="EMBL" id="MBY8335662.1"/>
    </source>
</evidence>
<reference evidence="2 3" key="1">
    <citation type="submission" date="2021-07" db="EMBL/GenBank/DDBJ databases">
        <title>Alteriqipengyuania abyssalis NZ-12B nov, sp.nov isolated from deep sea sponge in pacific ocean.</title>
        <authorList>
            <person name="Tareen S."/>
            <person name="Wink J."/>
        </authorList>
    </citation>
    <scope>NUCLEOTIDE SEQUENCE [LARGE SCALE GENOMIC DNA]</scope>
    <source>
        <strain evidence="2 3">NZ-12B</strain>
    </source>
</reference>
<dbReference type="SUPFAM" id="SSF103481">
    <property type="entry name" value="Multidrug resistance efflux transporter EmrE"/>
    <property type="match status" value="1"/>
</dbReference>
<keyword evidence="1" id="KW-0472">Membrane</keyword>
<name>A0ABS7PCX9_9SPHN</name>
<dbReference type="EMBL" id="JAHWXP010000001">
    <property type="protein sequence ID" value="MBY8335662.1"/>
    <property type="molecule type" value="Genomic_DNA"/>
</dbReference>